<evidence type="ECO:0000313" key="1">
    <source>
        <dbReference type="EMBL" id="KAJ9088998.1"/>
    </source>
</evidence>
<comment type="caution">
    <text evidence="1">The sequence shown here is derived from an EMBL/GenBank/DDBJ whole genome shotgun (WGS) entry which is preliminary data.</text>
</comment>
<organism evidence="1 2">
    <name type="scientific">Entomophthora muscae</name>
    <dbReference type="NCBI Taxonomy" id="34485"/>
    <lineage>
        <taxon>Eukaryota</taxon>
        <taxon>Fungi</taxon>
        <taxon>Fungi incertae sedis</taxon>
        <taxon>Zoopagomycota</taxon>
        <taxon>Entomophthoromycotina</taxon>
        <taxon>Entomophthoromycetes</taxon>
        <taxon>Entomophthorales</taxon>
        <taxon>Entomophthoraceae</taxon>
        <taxon>Entomophthora</taxon>
    </lineage>
</organism>
<gene>
    <name evidence="1" type="ORF">DSO57_1017277</name>
</gene>
<reference evidence="1" key="1">
    <citation type="submission" date="2022-04" db="EMBL/GenBank/DDBJ databases">
        <title>Genome of the entomopathogenic fungus Entomophthora muscae.</title>
        <authorList>
            <person name="Elya C."/>
            <person name="Lovett B.R."/>
            <person name="Lee E."/>
            <person name="Macias A.M."/>
            <person name="Hajek A.E."/>
            <person name="De Bivort B.L."/>
            <person name="Kasson M.T."/>
            <person name="De Fine Licht H.H."/>
            <person name="Stajich J.E."/>
        </authorList>
    </citation>
    <scope>NUCLEOTIDE SEQUENCE</scope>
    <source>
        <strain evidence="1">Berkeley</strain>
    </source>
</reference>
<proteinExistence type="predicted"/>
<name>A0ACC2UQ75_9FUNG</name>
<protein>
    <submittedName>
        <fullName evidence="1">Uncharacterized protein</fullName>
    </submittedName>
</protein>
<sequence>TVGYVDICLYKGYIDFGFTSADKADTAASLTVQYKSQVLPTTCTNYHKNKLTVICFTGLPTHLPSELLYCELMLGLLSYGAEPTILSDVPSSVNHLTGPTASATVISFEHISPNIIPPRAVIPSAPFDAFNIIFYYRCSFCNLCYKLDHNQKACPLLKAATPVNHCLWDSYPVWGSLIPPSTSTANNTHQSVAVNDLHQSEATNTPDEDQLEHQMQVSNTNSCTAPHNQQDPAHNKQSHPITNNMSSQFEACSNTTQEANHEPINHQLELELAQANSSSMMQHNPAQLKSEWQRTGD</sequence>
<feature type="non-terminal residue" evidence="1">
    <location>
        <position position="1"/>
    </location>
</feature>
<accession>A0ACC2UQ75</accession>
<dbReference type="Proteomes" id="UP001165960">
    <property type="component" value="Unassembled WGS sequence"/>
</dbReference>
<keyword evidence="2" id="KW-1185">Reference proteome</keyword>
<dbReference type="EMBL" id="QTSX02000072">
    <property type="protein sequence ID" value="KAJ9088998.1"/>
    <property type="molecule type" value="Genomic_DNA"/>
</dbReference>
<evidence type="ECO:0000313" key="2">
    <source>
        <dbReference type="Proteomes" id="UP001165960"/>
    </source>
</evidence>